<evidence type="ECO:0000256" key="8">
    <source>
        <dbReference type="ARBA" id="ARBA00023136"/>
    </source>
</evidence>
<dbReference type="CDD" id="cd18577">
    <property type="entry name" value="ABC_6TM_Pgp_ABCB1_D1_like"/>
    <property type="match status" value="1"/>
</dbReference>
<evidence type="ECO:0000256" key="4">
    <source>
        <dbReference type="ARBA" id="ARBA00022692"/>
    </source>
</evidence>
<dbReference type="GO" id="GO:0090374">
    <property type="term" value="P:oligopeptide export from mitochondrion"/>
    <property type="evidence" value="ECO:0007669"/>
    <property type="project" value="TreeGrafter"/>
</dbReference>
<dbReference type="Pfam" id="PF00005">
    <property type="entry name" value="ABC_tran"/>
    <property type="match status" value="1"/>
</dbReference>
<feature type="transmembrane region" description="Helical" evidence="9">
    <location>
        <begin position="847"/>
        <end position="866"/>
    </location>
</feature>
<dbReference type="EMBL" id="CAJNRE010020548">
    <property type="protein sequence ID" value="CAF2235398.1"/>
    <property type="molecule type" value="Genomic_DNA"/>
</dbReference>
<feature type="transmembrane region" description="Helical" evidence="9">
    <location>
        <begin position="821"/>
        <end position="841"/>
    </location>
</feature>
<evidence type="ECO:0000313" key="12">
    <source>
        <dbReference type="EMBL" id="CAF2235398.1"/>
    </source>
</evidence>
<evidence type="ECO:0000256" key="6">
    <source>
        <dbReference type="ARBA" id="ARBA00022840"/>
    </source>
</evidence>
<dbReference type="InterPro" id="IPR039421">
    <property type="entry name" value="Type_1_exporter"/>
</dbReference>
<keyword evidence="7 9" id="KW-1133">Transmembrane helix</keyword>
<dbReference type="SUPFAM" id="SSF90123">
    <property type="entry name" value="ABC transporter transmembrane region"/>
    <property type="match status" value="2"/>
</dbReference>
<dbReference type="InterPro" id="IPR036640">
    <property type="entry name" value="ABC1_TM_sf"/>
</dbReference>
<feature type="transmembrane region" description="Helical" evidence="9">
    <location>
        <begin position="114"/>
        <end position="135"/>
    </location>
</feature>
<evidence type="ECO:0000256" key="3">
    <source>
        <dbReference type="ARBA" id="ARBA00022448"/>
    </source>
</evidence>
<evidence type="ECO:0000256" key="9">
    <source>
        <dbReference type="SAM" id="Phobius"/>
    </source>
</evidence>
<dbReference type="PROSITE" id="PS00211">
    <property type="entry name" value="ABC_TRANSPORTER_1"/>
    <property type="match status" value="1"/>
</dbReference>
<keyword evidence="4 9" id="KW-0812">Transmembrane</keyword>
<dbReference type="GO" id="GO:0005743">
    <property type="term" value="C:mitochondrial inner membrane"/>
    <property type="evidence" value="ECO:0007669"/>
    <property type="project" value="TreeGrafter"/>
</dbReference>
<dbReference type="InterPro" id="IPR003593">
    <property type="entry name" value="AAA+_ATPase"/>
</dbReference>
<dbReference type="PROSITE" id="PS50929">
    <property type="entry name" value="ABC_TM1F"/>
    <property type="match status" value="2"/>
</dbReference>
<keyword evidence="6" id="KW-0067">ATP-binding</keyword>
<evidence type="ECO:0000259" key="11">
    <source>
        <dbReference type="PROSITE" id="PS50929"/>
    </source>
</evidence>
<keyword evidence="3" id="KW-0813">Transport</keyword>
<keyword evidence="8 9" id="KW-0472">Membrane</keyword>
<dbReference type="Proteomes" id="UP000663824">
    <property type="component" value="Unassembled WGS sequence"/>
</dbReference>
<dbReference type="AlphaFoldDB" id="A0A817A0C7"/>
<evidence type="ECO:0000313" key="13">
    <source>
        <dbReference type="Proteomes" id="UP000663824"/>
    </source>
</evidence>
<proteinExistence type="inferred from homology"/>
<evidence type="ECO:0000256" key="1">
    <source>
        <dbReference type="ARBA" id="ARBA00004141"/>
    </source>
</evidence>
<dbReference type="GO" id="GO:0016887">
    <property type="term" value="F:ATP hydrolysis activity"/>
    <property type="evidence" value="ECO:0007669"/>
    <property type="project" value="InterPro"/>
</dbReference>
<dbReference type="SMART" id="SM00382">
    <property type="entry name" value="AAA"/>
    <property type="match status" value="1"/>
</dbReference>
<evidence type="ECO:0000256" key="7">
    <source>
        <dbReference type="ARBA" id="ARBA00022989"/>
    </source>
</evidence>
<feature type="transmembrane region" description="Helical" evidence="9">
    <location>
        <begin position="326"/>
        <end position="346"/>
    </location>
</feature>
<comment type="subcellular location">
    <subcellularLocation>
        <location evidence="1">Membrane</location>
        <topology evidence="1">Multi-pass membrane protein</topology>
    </subcellularLocation>
</comment>
<dbReference type="Gene3D" id="1.20.1560.10">
    <property type="entry name" value="ABC transporter type 1, transmembrane domain"/>
    <property type="match status" value="1"/>
</dbReference>
<dbReference type="Pfam" id="PF00664">
    <property type="entry name" value="ABC_membrane"/>
    <property type="match status" value="2"/>
</dbReference>
<dbReference type="PANTHER" id="PTHR43394:SF27">
    <property type="entry name" value="ATP-DEPENDENT TRANSLOCASE ABCB1-LIKE"/>
    <property type="match status" value="1"/>
</dbReference>
<reference evidence="12" key="1">
    <citation type="submission" date="2021-02" db="EMBL/GenBank/DDBJ databases">
        <authorList>
            <person name="Nowell W R."/>
        </authorList>
    </citation>
    <scope>NUCLEOTIDE SEQUENCE</scope>
</reference>
<accession>A0A817A0C7</accession>
<dbReference type="GO" id="GO:0015421">
    <property type="term" value="F:ABC-type oligopeptide transporter activity"/>
    <property type="evidence" value="ECO:0007669"/>
    <property type="project" value="TreeGrafter"/>
</dbReference>
<feature type="domain" description="ABC transmembrane type-1" evidence="11">
    <location>
        <begin position="743"/>
        <end position="888"/>
    </location>
</feature>
<sequence>MVSFFQLFRFASIADYILIFIGVCAVVGSSVCESFFILLSARLTGTITTKISGKDCPDSKNETAFISTGINCSLGIQNNSINNDHIKNFSKLCQNETMSQPTNDLYGNVVWSSIQYLFVVGILQAFCVLIQYYAFDTSGRRQTNRIRNNLFRAMLQCNVTYFDENQTGRLNSKLFENIEIVGKGIGLDLAQILRSLGKLASSICVAFYGSWQIALIMTYTIPLVIVTGKLFSKAITKETFNEFNAYSKAGHIAQEVFSSVRTVLSFNGAKFAHQQYTQKLEGCQRSSIKKGFVYGLFRGWMYFNLYLTYAVGFLCGLLLMNAKKNLVSLVDILVVVLAFARGIAAFRLVGIFIQSSAEACGAATPAWDFLDNVEAGKSIETGIFEDNNKEKKTSINGNIRFDKVTFTYPTRPDVCVLQNMSLLARAGETTAIVGASGSGKSTLISLLLRFYESTSGQIVINGQSLSNYSVAELRQNIGVVNQEPTLFDTTIYENIRFGKKDASKIEIEEAARLANAHDFIMRLPEKYETVVGERGAQLSGGEKQRIVLARALVKQPQLLLFDEVTSALDRKNEKIVQEALDQACKDRTTIVIAHRLRTIQNANQIYVLDNGTLIEQGTHETLMVIDGGKYQAMFRAQQTKETVYDNDDEMVNKLPEKQLPTTNIDEHPETIFADAKLESLNYVESSVTSQRSIIWRLISMNKLQWIPILIGGLACTCIGAVEPTFAAFGECNNEERYHRVVKYCCFLIILGVVAMLIHICQYTAFGVAGQAFIRQLRSKAFASFLRQEVAFFDQGQNSSASICNRLSTDALAVHQIASNRFCLIIETAAVLSFGFILGLLFSWQLTLTIFAFVIIIGTSALGEVSIQIEVNSRIRDINRQSSSVIKNN</sequence>
<dbReference type="GO" id="GO:0005524">
    <property type="term" value="F:ATP binding"/>
    <property type="evidence" value="ECO:0007669"/>
    <property type="project" value="UniProtKB-KW"/>
</dbReference>
<dbReference type="CDD" id="cd03249">
    <property type="entry name" value="ABC_MTABC3_MDL1_MDL2"/>
    <property type="match status" value="1"/>
</dbReference>
<dbReference type="SUPFAM" id="SSF52540">
    <property type="entry name" value="P-loop containing nucleoside triphosphate hydrolases"/>
    <property type="match status" value="1"/>
</dbReference>
<organism evidence="12 13">
    <name type="scientific">Rotaria magnacalcarata</name>
    <dbReference type="NCBI Taxonomy" id="392030"/>
    <lineage>
        <taxon>Eukaryota</taxon>
        <taxon>Metazoa</taxon>
        <taxon>Spiralia</taxon>
        <taxon>Gnathifera</taxon>
        <taxon>Rotifera</taxon>
        <taxon>Eurotatoria</taxon>
        <taxon>Bdelloidea</taxon>
        <taxon>Philodinida</taxon>
        <taxon>Philodinidae</taxon>
        <taxon>Rotaria</taxon>
    </lineage>
</organism>
<dbReference type="InterPro" id="IPR003439">
    <property type="entry name" value="ABC_transporter-like_ATP-bd"/>
</dbReference>
<gene>
    <name evidence="12" type="ORF">MBJ925_LOCUS37103</name>
</gene>
<dbReference type="PANTHER" id="PTHR43394">
    <property type="entry name" value="ATP-DEPENDENT PERMEASE MDL1, MITOCHONDRIAL"/>
    <property type="match status" value="1"/>
</dbReference>
<feature type="domain" description="ABC transporter" evidence="10">
    <location>
        <begin position="399"/>
        <end position="635"/>
    </location>
</feature>
<evidence type="ECO:0000256" key="5">
    <source>
        <dbReference type="ARBA" id="ARBA00022741"/>
    </source>
</evidence>
<evidence type="ECO:0000256" key="2">
    <source>
        <dbReference type="ARBA" id="ARBA00007577"/>
    </source>
</evidence>
<dbReference type="Gene3D" id="3.40.50.300">
    <property type="entry name" value="P-loop containing nucleotide triphosphate hydrolases"/>
    <property type="match status" value="1"/>
</dbReference>
<comment type="caution">
    <text evidence="12">The sequence shown here is derived from an EMBL/GenBank/DDBJ whole genome shotgun (WGS) entry which is preliminary data.</text>
</comment>
<protein>
    <submittedName>
        <fullName evidence="12">Uncharacterized protein</fullName>
    </submittedName>
</protein>
<feature type="domain" description="ABC transmembrane type-1" evidence="11">
    <location>
        <begin position="116"/>
        <end position="358"/>
    </location>
</feature>
<dbReference type="PROSITE" id="PS50893">
    <property type="entry name" value="ABC_TRANSPORTER_2"/>
    <property type="match status" value="1"/>
</dbReference>
<dbReference type="InterPro" id="IPR011527">
    <property type="entry name" value="ABC1_TM_dom"/>
</dbReference>
<feature type="transmembrane region" description="Helical" evidence="9">
    <location>
        <begin position="740"/>
        <end position="768"/>
    </location>
</feature>
<feature type="transmembrane region" description="Helical" evidence="9">
    <location>
        <begin position="299"/>
        <end position="320"/>
    </location>
</feature>
<comment type="similarity">
    <text evidence="2">Belongs to the ABC transporter superfamily. ABCB family. Multidrug resistance exporter (TC 3.A.1.201) subfamily.</text>
</comment>
<keyword evidence="5" id="KW-0547">Nucleotide-binding</keyword>
<feature type="transmembrane region" description="Helical" evidence="9">
    <location>
        <begin position="16"/>
        <end position="39"/>
    </location>
</feature>
<dbReference type="InterPro" id="IPR017871">
    <property type="entry name" value="ABC_transporter-like_CS"/>
</dbReference>
<dbReference type="InterPro" id="IPR027417">
    <property type="entry name" value="P-loop_NTPase"/>
</dbReference>
<name>A0A817A0C7_9BILA</name>
<evidence type="ECO:0000259" key="10">
    <source>
        <dbReference type="PROSITE" id="PS50893"/>
    </source>
</evidence>
<dbReference type="FunFam" id="3.40.50.300:FF:000205">
    <property type="entry name" value="ABC transporter B family member 4"/>
    <property type="match status" value="1"/>
</dbReference>